<organism evidence="2 3">
    <name type="scientific">Syntrophobotulus glycolicus (strain DSM 8271 / FlGlyR)</name>
    <dbReference type="NCBI Taxonomy" id="645991"/>
    <lineage>
        <taxon>Bacteria</taxon>
        <taxon>Bacillati</taxon>
        <taxon>Bacillota</taxon>
        <taxon>Clostridia</taxon>
        <taxon>Eubacteriales</taxon>
        <taxon>Desulfitobacteriaceae</taxon>
        <taxon>Syntrophobotulus</taxon>
    </lineage>
</organism>
<reference evidence="3" key="2">
    <citation type="submission" date="2011-02" db="EMBL/GenBank/DDBJ databases">
        <title>The complete genome of Syntrophobotulus glycolicus DSM 8271.</title>
        <authorList>
            <person name="Lucas S."/>
            <person name="Copeland A."/>
            <person name="Lapidus A."/>
            <person name="Bruce D."/>
            <person name="Goodwin L."/>
            <person name="Pitluck S."/>
            <person name="Kyrpides N."/>
            <person name="Mavromatis K."/>
            <person name="Pagani I."/>
            <person name="Ivanova N."/>
            <person name="Mikhailova N."/>
            <person name="Chertkov O."/>
            <person name="Held B."/>
            <person name="Detter J.C."/>
            <person name="Tapia R."/>
            <person name="Han C."/>
            <person name="Land M."/>
            <person name="Hauser L."/>
            <person name="Markowitz V."/>
            <person name="Cheng J.-F."/>
            <person name="Hugenholtz P."/>
            <person name="Woyke T."/>
            <person name="Wu D."/>
            <person name="Spring S."/>
            <person name="Schroeder M."/>
            <person name="Brambilla E."/>
            <person name="Klenk H.-P."/>
            <person name="Eisen J.A."/>
        </authorList>
    </citation>
    <scope>NUCLEOTIDE SEQUENCE [LARGE SCALE GENOMIC DNA]</scope>
    <source>
        <strain evidence="3">DSM 8271 / FlGlyR</strain>
    </source>
</reference>
<protein>
    <recommendedName>
        <fullName evidence="1">YdhG-like domain-containing protein</fullName>
    </recommendedName>
</protein>
<proteinExistence type="predicted"/>
<evidence type="ECO:0000259" key="1">
    <source>
        <dbReference type="Pfam" id="PF08818"/>
    </source>
</evidence>
<reference evidence="2 3" key="1">
    <citation type="journal article" date="2011" name="Stand. Genomic Sci.">
        <title>Complete genome sequence of Syntrophobotulus glycolicus type strain (FlGlyR).</title>
        <authorList>
            <person name="Han C."/>
            <person name="Mwirichia R."/>
            <person name="Chertkov O."/>
            <person name="Held B."/>
            <person name="Lapidus A."/>
            <person name="Nolan M."/>
            <person name="Lucas S."/>
            <person name="Hammon N."/>
            <person name="Deshpande S."/>
            <person name="Cheng J.F."/>
            <person name="Tapia R."/>
            <person name="Goodwin L."/>
            <person name="Pitluck S."/>
            <person name="Huntemann M."/>
            <person name="Liolios K."/>
            <person name="Ivanova N."/>
            <person name="Pagani I."/>
            <person name="Mavromatis K."/>
            <person name="Ovchinikova G."/>
            <person name="Pati A."/>
            <person name="Chen A."/>
            <person name="Palaniappan K."/>
            <person name="Land M."/>
            <person name="Hauser L."/>
            <person name="Brambilla E.M."/>
            <person name="Rohde M."/>
            <person name="Spring S."/>
            <person name="Sikorski J."/>
            <person name="Goker M."/>
            <person name="Woyke T."/>
            <person name="Bristow J."/>
            <person name="Eisen J.A."/>
            <person name="Markowitz V."/>
            <person name="Hugenholtz P."/>
            <person name="Kyrpides N.C."/>
            <person name="Klenk H.P."/>
            <person name="Detter J.C."/>
        </authorList>
    </citation>
    <scope>NUCLEOTIDE SEQUENCE [LARGE SCALE GENOMIC DNA]</scope>
    <source>
        <strain evidence="3">DSM 8271 / FlGlyR</strain>
    </source>
</reference>
<dbReference type="SUPFAM" id="SSF159888">
    <property type="entry name" value="YdhG-like"/>
    <property type="match status" value="1"/>
</dbReference>
<dbReference type="Proteomes" id="UP000007488">
    <property type="component" value="Chromosome"/>
</dbReference>
<dbReference type="InterPro" id="IPR014922">
    <property type="entry name" value="YdhG-like"/>
</dbReference>
<dbReference type="Gene3D" id="3.90.1150.200">
    <property type="match status" value="1"/>
</dbReference>
<keyword evidence="3" id="KW-1185">Reference proteome</keyword>
<dbReference type="eggNOG" id="COG5646">
    <property type="taxonomic scope" value="Bacteria"/>
</dbReference>
<dbReference type="KEGG" id="sgy:Sgly_1368"/>
<dbReference type="STRING" id="645991.Sgly_1368"/>
<dbReference type="HOGENOM" id="CLU_162718_0_0_9"/>
<gene>
    <name evidence="2" type="ordered locus">Sgly_1368</name>
</gene>
<dbReference type="EMBL" id="CP002547">
    <property type="protein sequence ID" value="ADY55672.1"/>
    <property type="molecule type" value="Genomic_DNA"/>
</dbReference>
<dbReference type="RefSeq" id="WP_013624542.1">
    <property type="nucleotide sequence ID" value="NC_015172.1"/>
</dbReference>
<evidence type="ECO:0000313" key="3">
    <source>
        <dbReference type="Proteomes" id="UP000007488"/>
    </source>
</evidence>
<dbReference type="Pfam" id="PF08818">
    <property type="entry name" value="DUF1801"/>
    <property type="match status" value="1"/>
</dbReference>
<sequence length="123" mass="14185">MDVFGKYLSDIDNPQHRDRIGEVLNWVTAKYPNLSPKIGWNQPMFTDHGTFIIGFSAARKHFAVAPETAGITRFSDEIIEAGYDHTKGLIRIPWDSPVDYPLLEKIIEFNIQDKADCETFWRK</sequence>
<evidence type="ECO:0000313" key="2">
    <source>
        <dbReference type="EMBL" id="ADY55672.1"/>
    </source>
</evidence>
<dbReference type="AlphaFoldDB" id="F0SVW6"/>
<accession>F0SVW6</accession>
<dbReference type="OrthoDB" id="115213at2"/>
<feature type="domain" description="YdhG-like" evidence="1">
    <location>
        <begin position="16"/>
        <end position="111"/>
    </location>
</feature>
<name>F0SVW6_SYNGF</name>